<feature type="region of interest" description="Disordered" evidence="1">
    <location>
        <begin position="1"/>
        <end position="67"/>
    </location>
</feature>
<reference evidence="2" key="1">
    <citation type="submission" date="2021-01" db="EMBL/GenBank/DDBJ databases">
        <authorList>
            <person name="Corre E."/>
            <person name="Pelletier E."/>
            <person name="Niang G."/>
            <person name="Scheremetjew M."/>
            <person name="Finn R."/>
            <person name="Kale V."/>
            <person name="Holt S."/>
            <person name="Cochrane G."/>
            <person name="Meng A."/>
            <person name="Brown T."/>
            <person name="Cohen L."/>
        </authorList>
    </citation>
    <scope>NUCLEOTIDE SEQUENCE</scope>
    <source>
        <strain evidence="2">CCCM811</strain>
    </source>
</reference>
<dbReference type="EMBL" id="HBIV01050798">
    <property type="protein sequence ID" value="CAE0683213.1"/>
    <property type="molecule type" value="Transcribed_RNA"/>
</dbReference>
<organism evidence="2">
    <name type="scientific">Lotharella globosa</name>
    <dbReference type="NCBI Taxonomy" id="91324"/>
    <lineage>
        <taxon>Eukaryota</taxon>
        <taxon>Sar</taxon>
        <taxon>Rhizaria</taxon>
        <taxon>Cercozoa</taxon>
        <taxon>Chlorarachniophyceae</taxon>
        <taxon>Lotharella</taxon>
    </lineage>
</organism>
<dbReference type="AlphaFoldDB" id="A0A6V3UDQ2"/>
<evidence type="ECO:0000313" key="2">
    <source>
        <dbReference type="EMBL" id="CAE0683211.1"/>
    </source>
</evidence>
<name>A0A6V3UDQ2_9EUKA</name>
<accession>A0A6V3UDQ2</accession>
<evidence type="ECO:0000256" key="1">
    <source>
        <dbReference type="SAM" id="MobiDB-lite"/>
    </source>
</evidence>
<dbReference type="EMBL" id="HBIV01050796">
    <property type="protein sequence ID" value="CAE0683211.1"/>
    <property type="molecule type" value="Transcribed_RNA"/>
</dbReference>
<evidence type="ECO:0000313" key="3">
    <source>
        <dbReference type="EMBL" id="CAE0683213.1"/>
    </source>
</evidence>
<protein>
    <submittedName>
        <fullName evidence="2">Uncharacterized protein</fullName>
    </submittedName>
</protein>
<gene>
    <name evidence="2" type="ORF">LGLO00237_LOCUS34999</name>
    <name evidence="3" type="ORF">LGLO00237_LOCUS35001</name>
</gene>
<feature type="compositionally biased region" description="Low complexity" evidence="1">
    <location>
        <begin position="43"/>
        <end position="55"/>
    </location>
</feature>
<sequence>MQGNDGMQGFMAGDADSEPRLDAASMPDKEADRILDSYFSGPTSSSVTVSTSSSSQKPTPGKAGFDGVKLRAGDVEKAWKEHATWQDSNEIKERLQQLCSVVKKAAADAKLAYVNGKKIKCLFCQKTFKVSKARSRQARSKQARQTVGFDSSNIIFHVLNTCASQERAGKFGHILTRLREEKATSKKKKEGCRKAHVNRFISGWVPRLHFLPSLHFLPIL</sequence>
<feature type="compositionally biased region" description="Basic and acidic residues" evidence="1">
    <location>
        <begin position="17"/>
        <end position="35"/>
    </location>
</feature>
<proteinExistence type="predicted"/>